<proteinExistence type="predicted"/>
<dbReference type="RefSeq" id="WP_108434045.1">
    <property type="nucleotide sequence ID" value="NZ_CP028918.1"/>
</dbReference>
<organism evidence="1 2">
    <name type="scientific">Paragemmobacter aquarius</name>
    <dbReference type="NCBI Taxonomy" id="2169400"/>
    <lineage>
        <taxon>Bacteria</taxon>
        <taxon>Pseudomonadati</taxon>
        <taxon>Pseudomonadota</taxon>
        <taxon>Alphaproteobacteria</taxon>
        <taxon>Rhodobacterales</taxon>
        <taxon>Paracoccaceae</taxon>
        <taxon>Paragemmobacter</taxon>
    </lineage>
</organism>
<dbReference type="KEGG" id="geh:HYN69_00690"/>
<dbReference type="Proteomes" id="UP000244496">
    <property type="component" value="Chromosome"/>
</dbReference>
<dbReference type="PIRSF" id="PIRSF032025">
    <property type="entry name" value="UCP032025"/>
    <property type="match status" value="1"/>
</dbReference>
<reference evidence="1 2" key="1">
    <citation type="submission" date="2018-04" db="EMBL/GenBank/DDBJ databases">
        <title>Genome sequencing of Gemmobacter.</title>
        <authorList>
            <person name="Yi H."/>
            <person name="Baek M.-G."/>
        </authorList>
    </citation>
    <scope>NUCLEOTIDE SEQUENCE [LARGE SCALE GENOMIC DNA]</scope>
    <source>
        <strain evidence="1 2">HYN0069</strain>
    </source>
</reference>
<dbReference type="OrthoDB" id="9798292at2"/>
<protein>
    <submittedName>
        <fullName evidence="1">DUF1489 domain-containing protein</fullName>
    </submittedName>
</protein>
<sequence>MAGFVNILKLCVGADSVEDLTQWQDAHSHVWPKGRALHVTRMWPKREAEVLAGGSLFWVIKGVILARQRIVGLERVEGADGIGRCALVLDAEVIRTEAATRRPFQGWRYLDPAESPRDLPKGRAKEEALPPSLAQALAEIGLR</sequence>
<evidence type="ECO:0000313" key="1">
    <source>
        <dbReference type="EMBL" id="AWB47216.1"/>
    </source>
</evidence>
<accession>A0A2S0UHC3</accession>
<gene>
    <name evidence="1" type="ORF">HYN69_00690</name>
</gene>
<dbReference type="AlphaFoldDB" id="A0A2S0UHC3"/>
<evidence type="ECO:0000313" key="2">
    <source>
        <dbReference type="Proteomes" id="UP000244496"/>
    </source>
</evidence>
<dbReference type="InterPro" id="IPR008320">
    <property type="entry name" value="UCP032025"/>
</dbReference>
<dbReference type="Pfam" id="PF07370">
    <property type="entry name" value="DUF1489"/>
    <property type="match status" value="1"/>
</dbReference>
<name>A0A2S0UHC3_9RHOB</name>
<keyword evidence="2" id="KW-1185">Reference proteome</keyword>
<dbReference type="EMBL" id="CP028918">
    <property type="protein sequence ID" value="AWB47216.1"/>
    <property type="molecule type" value="Genomic_DNA"/>
</dbReference>